<dbReference type="EMBL" id="BSXS01007355">
    <property type="protein sequence ID" value="GME88492.1"/>
    <property type="molecule type" value="Genomic_DNA"/>
</dbReference>
<dbReference type="Proteomes" id="UP001165064">
    <property type="component" value="Unassembled WGS sequence"/>
</dbReference>
<accession>A0ACB5TGX6</accession>
<comment type="caution">
    <text evidence="1">The sequence shown here is derived from an EMBL/GenBank/DDBJ whole genome shotgun (WGS) entry which is preliminary data.</text>
</comment>
<protein>
    <submittedName>
        <fullName evidence="1">Unnamed protein product</fullName>
    </submittedName>
</protein>
<sequence length="199" mass="21782">MVGPQFSHTTSERRASTTIVGSLTRSGLFVPQDFVPQNRQDIEHVLQESEDEDGEETASNLERQPLLGLPIIQRTTSSRAGKSRRNSINILHDEASLLQANKIPIRRYSSAANSDNTATANLHLNHRGSIASILSHSAAIDDDEADAIEETWDDALKHGKIGTTPSFEIKSLTFSSIPLLLTFLLQSSLGVCSVFAHQH</sequence>
<evidence type="ECO:0000313" key="1">
    <source>
        <dbReference type="EMBL" id="GME88492.1"/>
    </source>
</evidence>
<organism evidence="1 2">
    <name type="scientific">Ambrosiozyma monospora</name>
    <name type="common">Yeast</name>
    <name type="synonym">Endomycopsis monosporus</name>
    <dbReference type="NCBI Taxonomy" id="43982"/>
    <lineage>
        <taxon>Eukaryota</taxon>
        <taxon>Fungi</taxon>
        <taxon>Dikarya</taxon>
        <taxon>Ascomycota</taxon>
        <taxon>Saccharomycotina</taxon>
        <taxon>Pichiomycetes</taxon>
        <taxon>Pichiales</taxon>
        <taxon>Pichiaceae</taxon>
        <taxon>Ambrosiozyma</taxon>
    </lineage>
</organism>
<reference evidence="1" key="1">
    <citation type="submission" date="2023-04" db="EMBL/GenBank/DDBJ databases">
        <title>Ambrosiozyma monospora NBRC 10751.</title>
        <authorList>
            <person name="Ichikawa N."/>
            <person name="Sato H."/>
            <person name="Tonouchi N."/>
        </authorList>
    </citation>
    <scope>NUCLEOTIDE SEQUENCE</scope>
    <source>
        <strain evidence="1">NBRC 10751</strain>
    </source>
</reference>
<name>A0ACB5TGX6_AMBMO</name>
<gene>
    <name evidence="1" type="ORF">Amon02_000837400</name>
</gene>
<keyword evidence="2" id="KW-1185">Reference proteome</keyword>
<proteinExistence type="predicted"/>
<evidence type="ECO:0000313" key="2">
    <source>
        <dbReference type="Proteomes" id="UP001165064"/>
    </source>
</evidence>